<keyword evidence="1" id="KW-0812">Transmembrane</keyword>
<sequence length="394" mass="43089">MAPPPPPELIDDLIGEILLRLPPEDPAFLVRSSLVCKPWHRLLSDGAFLRQYRAFHQTPPVLGFFQDQYCKGTSVPQYVPTIQASPVPQPAIAIASGPTTSCCTLDCRHGRVLFQVEDQPSQTLTVWDPITGNHKRISLPMHQYAVLCASDGCDHLGCSGGPFLVVIAGIYDAEEEDDDDEGDADGGPVGWASLYSSETGVWSASTSINVDSFIDVVLPSLLIRDAIYFILENGEKILKYGMVGGVLSVINAPPQHEPNMIFATAQDGELGAATVEFYSLHLWSWRATDPDGGIGEWVRCRVIELDVMIPISIGDPLTMFDLAGFAEGTGSIFISANDDIFTVELKSGQITKTGKRTSGTTFHIHVRSFCYVIFIMFSFFSLVTARLQVPMRTD</sequence>
<keyword evidence="1" id="KW-1133">Transmembrane helix</keyword>
<dbReference type="PANTHER" id="PTHR32133:SF359">
    <property type="entry name" value="F-BOX DOMAIN-CONTAINING PROTEIN"/>
    <property type="match status" value="1"/>
</dbReference>
<feature type="domain" description="F-box" evidence="2">
    <location>
        <begin position="9"/>
        <end position="45"/>
    </location>
</feature>
<dbReference type="Gene3D" id="1.20.1280.50">
    <property type="match status" value="1"/>
</dbReference>
<dbReference type="InterPro" id="IPR036047">
    <property type="entry name" value="F-box-like_dom_sf"/>
</dbReference>
<accession>A0A2R4QNN6</accession>
<feature type="transmembrane region" description="Helical" evidence="1">
    <location>
        <begin position="371"/>
        <end position="389"/>
    </location>
</feature>
<dbReference type="AlphaFoldDB" id="A0A2R4QNN6"/>
<dbReference type="SUPFAM" id="SSF81383">
    <property type="entry name" value="F-box domain"/>
    <property type="match status" value="1"/>
</dbReference>
<dbReference type="InterPro" id="IPR001810">
    <property type="entry name" value="F-box_dom"/>
</dbReference>
<reference evidence="3" key="1">
    <citation type="journal article" date="2018" name="Front. Plant Sci.">
        <title>"Targeted Sequencing by Gene Synteny," a New Strategy for Polyploid Species: Sequencing and Physical Structure of a Complex Sugarcane Region.</title>
        <authorList>
            <person name="Mancini M.C."/>
            <person name="Cardoso-Silva C.B."/>
            <person name="Sforca D.A."/>
            <person name="Pereira de Souza A."/>
        </authorList>
    </citation>
    <scope>NUCLEOTIDE SEQUENCE</scope>
    <source>
        <strain evidence="3">Shy3280Sca046</strain>
    </source>
</reference>
<dbReference type="EMBL" id="MF737051">
    <property type="protein sequence ID" value="AVY91825.1"/>
    <property type="molecule type" value="Genomic_DNA"/>
</dbReference>
<proteinExistence type="predicted"/>
<protein>
    <submittedName>
        <fullName evidence="3">F-box domain</fullName>
    </submittedName>
</protein>
<dbReference type="Pfam" id="PF00646">
    <property type="entry name" value="F-box"/>
    <property type="match status" value="1"/>
</dbReference>
<name>A0A2R4QNN6_9POAL</name>
<evidence type="ECO:0000256" key="1">
    <source>
        <dbReference type="SAM" id="Phobius"/>
    </source>
</evidence>
<gene>
    <name evidence="3" type="ORF">Shy3280Sca046_004</name>
</gene>
<evidence type="ECO:0000313" key="3">
    <source>
        <dbReference type="EMBL" id="AVY91825.1"/>
    </source>
</evidence>
<evidence type="ECO:0000259" key="2">
    <source>
        <dbReference type="Pfam" id="PF00646"/>
    </source>
</evidence>
<dbReference type="PANTHER" id="PTHR32133">
    <property type="entry name" value="OS07G0120400 PROTEIN"/>
    <property type="match status" value="1"/>
</dbReference>
<keyword evidence="1" id="KW-0472">Membrane</keyword>
<organism evidence="3">
    <name type="scientific">Saccharum hybrid cultivar SP80-3280</name>
    <dbReference type="NCBI Taxonomy" id="193079"/>
    <lineage>
        <taxon>Eukaryota</taxon>
        <taxon>Viridiplantae</taxon>
        <taxon>Streptophyta</taxon>
        <taxon>Embryophyta</taxon>
        <taxon>Tracheophyta</taxon>
        <taxon>Spermatophyta</taxon>
        <taxon>Magnoliopsida</taxon>
        <taxon>Liliopsida</taxon>
        <taxon>Poales</taxon>
        <taxon>Poaceae</taxon>
        <taxon>PACMAD clade</taxon>
        <taxon>Panicoideae</taxon>
        <taxon>Andropogonodae</taxon>
        <taxon>Andropogoneae</taxon>
        <taxon>Saccharinae</taxon>
        <taxon>Saccharum</taxon>
        <taxon>Saccharum officinarum species complex</taxon>
    </lineage>
</organism>